<evidence type="ECO:0000256" key="1">
    <source>
        <dbReference type="ARBA" id="ARBA00004496"/>
    </source>
</evidence>
<reference evidence="13" key="1">
    <citation type="submission" date="2018-06" db="EMBL/GenBank/DDBJ databases">
        <authorList>
            <person name="Zhirakovskaya E."/>
        </authorList>
    </citation>
    <scope>NUCLEOTIDE SEQUENCE</scope>
</reference>
<name>A0A3B1B3N2_9ZZZZ</name>
<dbReference type="SUPFAM" id="SSF47323">
    <property type="entry name" value="Anticodon-binding domain of a subclass of class I aminoacyl-tRNA synthetases"/>
    <property type="match status" value="1"/>
</dbReference>
<dbReference type="CDD" id="cd07956">
    <property type="entry name" value="Anticodon_Ia_Arg"/>
    <property type="match status" value="1"/>
</dbReference>
<keyword evidence="5 13" id="KW-0436">Ligase</keyword>
<dbReference type="GO" id="GO:0006420">
    <property type="term" value="P:arginyl-tRNA aminoacylation"/>
    <property type="evidence" value="ECO:0007669"/>
    <property type="project" value="InterPro"/>
</dbReference>
<evidence type="ECO:0000256" key="8">
    <source>
        <dbReference type="ARBA" id="ARBA00022917"/>
    </source>
</evidence>
<dbReference type="InterPro" id="IPR009080">
    <property type="entry name" value="tRNAsynth_Ia_anticodon-bd"/>
</dbReference>
<dbReference type="InterPro" id="IPR001412">
    <property type="entry name" value="aa-tRNA-synth_I_CS"/>
</dbReference>
<accession>A0A3B1B3N2</accession>
<dbReference type="InterPro" id="IPR036695">
    <property type="entry name" value="Arg-tRNA-synth_N_sf"/>
</dbReference>
<dbReference type="Pfam" id="PF05746">
    <property type="entry name" value="DALR_1"/>
    <property type="match status" value="1"/>
</dbReference>
<dbReference type="PANTHER" id="PTHR11956:SF5">
    <property type="entry name" value="ARGININE--TRNA LIGASE, CYTOPLASMIC"/>
    <property type="match status" value="1"/>
</dbReference>
<dbReference type="PANTHER" id="PTHR11956">
    <property type="entry name" value="ARGINYL-TRNA SYNTHETASE"/>
    <property type="match status" value="1"/>
</dbReference>
<evidence type="ECO:0000256" key="6">
    <source>
        <dbReference type="ARBA" id="ARBA00022741"/>
    </source>
</evidence>
<dbReference type="Gene3D" id="1.10.730.10">
    <property type="entry name" value="Isoleucyl-tRNA Synthetase, Domain 1"/>
    <property type="match status" value="1"/>
</dbReference>
<evidence type="ECO:0000256" key="2">
    <source>
        <dbReference type="ARBA" id="ARBA00005594"/>
    </source>
</evidence>
<keyword evidence="8" id="KW-0648">Protein biosynthesis</keyword>
<feature type="domain" description="DALR anticodon binding" evidence="11">
    <location>
        <begin position="464"/>
        <end position="585"/>
    </location>
</feature>
<evidence type="ECO:0000256" key="7">
    <source>
        <dbReference type="ARBA" id="ARBA00022840"/>
    </source>
</evidence>
<dbReference type="SMART" id="SM01016">
    <property type="entry name" value="Arg_tRNA_synt_N"/>
    <property type="match status" value="1"/>
</dbReference>
<dbReference type="InterPro" id="IPR008909">
    <property type="entry name" value="DALR_anticod-bd"/>
</dbReference>
<gene>
    <name evidence="13" type="ORF">MNBD_GAMMA21-1683</name>
</gene>
<comment type="similarity">
    <text evidence="2">Belongs to the class-I aminoacyl-tRNA synthetase family.</text>
</comment>
<dbReference type="SMART" id="SM00836">
    <property type="entry name" value="DALR_1"/>
    <property type="match status" value="1"/>
</dbReference>
<evidence type="ECO:0000256" key="5">
    <source>
        <dbReference type="ARBA" id="ARBA00022598"/>
    </source>
</evidence>
<comment type="catalytic activity">
    <reaction evidence="10">
        <text>tRNA(Arg) + L-arginine + ATP = L-arginyl-tRNA(Arg) + AMP + diphosphate</text>
        <dbReference type="Rhea" id="RHEA:20301"/>
        <dbReference type="Rhea" id="RHEA-COMP:9658"/>
        <dbReference type="Rhea" id="RHEA-COMP:9673"/>
        <dbReference type="ChEBI" id="CHEBI:30616"/>
        <dbReference type="ChEBI" id="CHEBI:32682"/>
        <dbReference type="ChEBI" id="CHEBI:33019"/>
        <dbReference type="ChEBI" id="CHEBI:78442"/>
        <dbReference type="ChEBI" id="CHEBI:78513"/>
        <dbReference type="ChEBI" id="CHEBI:456215"/>
        <dbReference type="EC" id="6.1.1.19"/>
    </reaction>
</comment>
<keyword evidence="4" id="KW-0963">Cytoplasm</keyword>
<dbReference type="FunFam" id="3.30.1360.70:FF:000003">
    <property type="entry name" value="Arginine--tRNA ligase"/>
    <property type="match status" value="1"/>
</dbReference>
<dbReference type="SUPFAM" id="SSF55190">
    <property type="entry name" value="Arginyl-tRNA synthetase (ArgRS), N-terminal 'additional' domain"/>
    <property type="match status" value="1"/>
</dbReference>
<evidence type="ECO:0000256" key="10">
    <source>
        <dbReference type="ARBA" id="ARBA00049339"/>
    </source>
</evidence>
<sequence length="585" mass="66082">MKNAISEALQHALSRCQQNGSLPADLVAKIQVDHARDKQHGDFATNLAMTLAKAAKQKPRELAELIVANLPDSDVIEKVEIAGPGFINFYIKADAQSSVIENVLSQQEEFGLADTGKGKKIQIEFVSANPTGPLHVGHGRGAAYGAAVANLLKAIGYEVHCEYYVNDAGRQMNILAASVWLRYLELCSEDFPFPVNGYKGDYVLDIAAALHRENGDKMYHSWADISRDLPKDEPQGDKEKYIDAVIDTMKARLHPDQYNLVFDLGLNYILDDIRDDLEHFGVVYDKWFSERSLTDSGDVTVALERLQKSGHSYEKDGATWFRSSDFGDEKDRVLVRDNGQTTYFASDIAYHMNKLERGYDRVIDIWGADHHGYVPRVKAALQALGDDPDKLDVLLVQFAVLYRGGEKIQMSTRSGQFVTLRHLRKEIGSDAARFFYVMRKCEQHMDFDLDLAMSQSNENPMYYIQYAHARVCSVFSQLKDKGFEFDQANGLAQLDKLTESHENDLITRLSRYPEVIMKAGQQHEPHQLVHFLRDLANEFHTYYNAHQFIVDDKNIRDARLCLITAARHVIANGLKLLGVSAPEKM</sequence>
<dbReference type="Pfam" id="PF00750">
    <property type="entry name" value="tRNA-synt_1d"/>
    <property type="match status" value="2"/>
</dbReference>
<evidence type="ECO:0000259" key="11">
    <source>
        <dbReference type="SMART" id="SM00836"/>
    </source>
</evidence>
<dbReference type="GO" id="GO:0004814">
    <property type="term" value="F:arginine-tRNA ligase activity"/>
    <property type="evidence" value="ECO:0007669"/>
    <property type="project" value="UniProtKB-EC"/>
</dbReference>
<evidence type="ECO:0000256" key="9">
    <source>
        <dbReference type="ARBA" id="ARBA00023146"/>
    </source>
</evidence>
<dbReference type="Pfam" id="PF03485">
    <property type="entry name" value="Arg_tRNA_synt_N"/>
    <property type="match status" value="1"/>
</dbReference>
<dbReference type="NCBIfam" id="TIGR00456">
    <property type="entry name" value="argS"/>
    <property type="match status" value="1"/>
</dbReference>
<feature type="domain" description="Arginyl tRNA synthetase N-terminal" evidence="12">
    <location>
        <begin position="3"/>
        <end position="91"/>
    </location>
</feature>
<dbReference type="PROSITE" id="PS00178">
    <property type="entry name" value="AA_TRNA_LIGASE_I"/>
    <property type="match status" value="1"/>
</dbReference>
<keyword evidence="9 13" id="KW-0030">Aminoacyl-tRNA synthetase</keyword>
<evidence type="ECO:0000313" key="13">
    <source>
        <dbReference type="EMBL" id="VAW99676.1"/>
    </source>
</evidence>
<dbReference type="EMBL" id="UOFR01000069">
    <property type="protein sequence ID" value="VAW99676.1"/>
    <property type="molecule type" value="Genomic_DNA"/>
</dbReference>
<keyword evidence="7" id="KW-0067">ATP-binding</keyword>
<evidence type="ECO:0000256" key="3">
    <source>
        <dbReference type="ARBA" id="ARBA00012837"/>
    </source>
</evidence>
<comment type="subcellular location">
    <subcellularLocation>
        <location evidence="1">Cytoplasm</location>
    </subcellularLocation>
</comment>
<dbReference type="GO" id="GO:0005524">
    <property type="term" value="F:ATP binding"/>
    <property type="evidence" value="ECO:0007669"/>
    <property type="project" value="UniProtKB-KW"/>
</dbReference>
<protein>
    <recommendedName>
        <fullName evidence="3">arginine--tRNA ligase</fullName>
        <ecNumber evidence="3">6.1.1.19</ecNumber>
    </recommendedName>
</protein>
<dbReference type="InterPro" id="IPR001278">
    <property type="entry name" value="Arg-tRNA-ligase"/>
</dbReference>
<dbReference type="FunFam" id="1.10.730.10:FF:000008">
    <property type="entry name" value="Arginine--tRNA ligase"/>
    <property type="match status" value="1"/>
</dbReference>
<evidence type="ECO:0000256" key="4">
    <source>
        <dbReference type="ARBA" id="ARBA00022490"/>
    </source>
</evidence>
<dbReference type="InterPro" id="IPR035684">
    <property type="entry name" value="ArgRS_core"/>
</dbReference>
<proteinExistence type="inferred from homology"/>
<dbReference type="Gene3D" id="3.40.50.620">
    <property type="entry name" value="HUPs"/>
    <property type="match status" value="1"/>
</dbReference>
<dbReference type="EC" id="6.1.1.19" evidence="3"/>
<dbReference type="InterPro" id="IPR005148">
    <property type="entry name" value="Arg-tRNA-synth_N"/>
</dbReference>
<dbReference type="Gene3D" id="3.30.1360.70">
    <property type="entry name" value="Arginyl tRNA synthetase N-terminal domain"/>
    <property type="match status" value="1"/>
</dbReference>
<organism evidence="13">
    <name type="scientific">hydrothermal vent metagenome</name>
    <dbReference type="NCBI Taxonomy" id="652676"/>
    <lineage>
        <taxon>unclassified sequences</taxon>
        <taxon>metagenomes</taxon>
        <taxon>ecological metagenomes</taxon>
    </lineage>
</organism>
<evidence type="ECO:0000259" key="12">
    <source>
        <dbReference type="SMART" id="SM01016"/>
    </source>
</evidence>
<dbReference type="AlphaFoldDB" id="A0A3B1B3N2"/>
<dbReference type="SUPFAM" id="SSF52374">
    <property type="entry name" value="Nucleotidylyl transferase"/>
    <property type="match status" value="1"/>
</dbReference>
<keyword evidence="6" id="KW-0547">Nucleotide-binding</keyword>
<dbReference type="InterPro" id="IPR014729">
    <property type="entry name" value="Rossmann-like_a/b/a_fold"/>
</dbReference>
<dbReference type="HAMAP" id="MF_00123">
    <property type="entry name" value="Arg_tRNA_synth"/>
    <property type="match status" value="1"/>
</dbReference>
<dbReference type="PRINTS" id="PR01038">
    <property type="entry name" value="TRNASYNTHARG"/>
</dbReference>
<dbReference type="GO" id="GO:0005737">
    <property type="term" value="C:cytoplasm"/>
    <property type="evidence" value="ECO:0007669"/>
    <property type="project" value="UniProtKB-SubCell"/>
</dbReference>
<dbReference type="CDD" id="cd00671">
    <property type="entry name" value="ArgRS_core"/>
    <property type="match status" value="1"/>
</dbReference>